<evidence type="ECO:0000256" key="1">
    <source>
        <dbReference type="SAM" id="MobiDB-lite"/>
    </source>
</evidence>
<feature type="compositionally biased region" description="Basic residues" evidence="1">
    <location>
        <begin position="1"/>
        <end position="12"/>
    </location>
</feature>
<organism evidence="2 3">
    <name type="scientific">Hyaloperonospora arabidopsidis (strain Emoy2)</name>
    <name type="common">Downy mildew agent</name>
    <name type="synonym">Peronospora arabidopsidis</name>
    <dbReference type="NCBI Taxonomy" id="559515"/>
    <lineage>
        <taxon>Eukaryota</taxon>
        <taxon>Sar</taxon>
        <taxon>Stramenopiles</taxon>
        <taxon>Oomycota</taxon>
        <taxon>Peronosporomycetes</taxon>
        <taxon>Peronosporales</taxon>
        <taxon>Peronosporaceae</taxon>
        <taxon>Hyaloperonospora</taxon>
    </lineage>
</organism>
<sequence length="61" mass="6970">MAGIIIHHHRYSRSCSHTSPKQETEDQGGTEYQVGGVPERDFKRFEARVPEDTNALKDDIQ</sequence>
<dbReference type="VEuPathDB" id="FungiDB:HpaG803744"/>
<dbReference type="EnsemblProtists" id="HpaT803744">
    <property type="protein sequence ID" value="HpaP803744"/>
    <property type="gene ID" value="HpaG803744"/>
</dbReference>
<proteinExistence type="predicted"/>
<evidence type="ECO:0000313" key="2">
    <source>
        <dbReference type="EnsemblProtists" id="HpaP803744"/>
    </source>
</evidence>
<dbReference type="InParanoid" id="M4BBT0"/>
<name>M4BBT0_HYAAE</name>
<reference evidence="3" key="1">
    <citation type="journal article" date="2010" name="Science">
        <title>Signatures of adaptation to obligate biotrophy in the Hyaloperonospora arabidopsidis genome.</title>
        <authorList>
            <person name="Baxter L."/>
            <person name="Tripathy S."/>
            <person name="Ishaque N."/>
            <person name="Boot N."/>
            <person name="Cabral A."/>
            <person name="Kemen E."/>
            <person name="Thines M."/>
            <person name="Ah-Fong A."/>
            <person name="Anderson R."/>
            <person name="Badejoko W."/>
            <person name="Bittner-Eddy P."/>
            <person name="Boore J.L."/>
            <person name="Chibucos M.C."/>
            <person name="Coates M."/>
            <person name="Dehal P."/>
            <person name="Delehaunty K."/>
            <person name="Dong S."/>
            <person name="Downton P."/>
            <person name="Dumas B."/>
            <person name="Fabro G."/>
            <person name="Fronick C."/>
            <person name="Fuerstenberg S.I."/>
            <person name="Fulton L."/>
            <person name="Gaulin E."/>
            <person name="Govers F."/>
            <person name="Hughes L."/>
            <person name="Humphray S."/>
            <person name="Jiang R.H."/>
            <person name="Judelson H."/>
            <person name="Kamoun S."/>
            <person name="Kyung K."/>
            <person name="Meijer H."/>
            <person name="Minx P."/>
            <person name="Morris P."/>
            <person name="Nelson J."/>
            <person name="Phuntumart V."/>
            <person name="Qutob D."/>
            <person name="Rehmany A."/>
            <person name="Rougon-Cardoso A."/>
            <person name="Ryden P."/>
            <person name="Torto-Alalibo T."/>
            <person name="Studholme D."/>
            <person name="Wang Y."/>
            <person name="Win J."/>
            <person name="Wood J."/>
            <person name="Clifton S.W."/>
            <person name="Rogers J."/>
            <person name="Van den Ackerveken G."/>
            <person name="Jones J.D."/>
            <person name="McDowell J.M."/>
            <person name="Beynon J."/>
            <person name="Tyler B.M."/>
        </authorList>
    </citation>
    <scope>NUCLEOTIDE SEQUENCE [LARGE SCALE GENOMIC DNA]</scope>
    <source>
        <strain evidence="3">Emoy2</strain>
    </source>
</reference>
<protein>
    <submittedName>
        <fullName evidence="2">Uncharacterized protein</fullName>
    </submittedName>
</protein>
<evidence type="ECO:0000313" key="3">
    <source>
        <dbReference type="Proteomes" id="UP000011713"/>
    </source>
</evidence>
<feature type="region of interest" description="Disordered" evidence="1">
    <location>
        <begin position="1"/>
        <end position="35"/>
    </location>
</feature>
<dbReference type="AlphaFoldDB" id="M4BBT0"/>
<dbReference type="Proteomes" id="UP000011713">
    <property type="component" value="Unassembled WGS sequence"/>
</dbReference>
<dbReference type="EMBL" id="JH598105">
    <property type="status" value="NOT_ANNOTATED_CDS"/>
    <property type="molecule type" value="Genomic_DNA"/>
</dbReference>
<dbReference type="HOGENOM" id="CLU_2927500_0_0_1"/>
<accession>M4BBT0</accession>
<reference evidence="2" key="2">
    <citation type="submission" date="2015-06" db="UniProtKB">
        <authorList>
            <consortium name="EnsemblProtists"/>
        </authorList>
    </citation>
    <scope>IDENTIFICATION</scope>
    <source>
        <strain evidence="2">Emoy2</strain>
    </source>
</reference>
<keyword evidence="3" id="KW-1185">Reference proteome</keyword>